<dbReference type="PANTHER" id="PTHR43738:SF1">
    <property type="entry name" value="HEMIN TRANSPORT SYSTEM PERMEASE PROTEIN HRTB-RELATED"/>
    <property type="match status" value="1"/>
</dbReference>
<feature type="domain" description="MacB-like periplasmic core" evidence="9">
    <location>
        <begin position="21"/>
        <end position="261"/>
    </location>
</feature>
<dbReference type="Pfam" id="PF12704">
    <property type="entry name" value="MacB_PCD"/>
    <property type="match status" value="1"/>
</dbReference>
<reference evidence="10 11" key="1">
    <citation type="journal article" date="2021" name="Mar. Drugs">
        <title>Genome Reduction and Secondary Metabolism of the Marine Sponge-Associated Cyanobacterium Leptothoe.</title>
        <authorList>
            <person name="Konstantinou D."/>
            <person name="Popin R.V."/>
            <person name="Fewer D.P."/>
            <person name="Sivonen K."/>
            <person name="Gkelis S."/>
        </authorList>
    </citation>
    <scope>NUCLEOTIDE SEQUENCE [LARGE SCALE GENOMIC DNA]</scope>
    <source>
        <strain evidence="10 11">TAU-MAC 1615</strain>
    </source>
</reference>
<evidence type="ECO:0000313" key="10">
    <source>
        <dbReference type="EMBL" id="MBT9311184.1"/>
    </source>
</evidence>
<evidence type="ECO:0000259" key="8">
    <source>
        <dbReference type="Pfam" id="PF02687"/>
    </source>
</evidence>
<evidence type="ECO:0000259" key="9">
    <source>
        <dbReference type="Pfam" id="PF12704"/>
    </source>
</evidence>
<dbReference type="InterPro" id="IPR051125">
    <property type="entry name" value="ABC-4/HrtB_transporter"/>
</dbReference>
<keyword evidence="4 7" id="KW-0812">Transmembrane</keyword>
<keyword evidence="6 7" id="KW-0472">Membrane</keyword>
<dbReference type="PIRSF" id="PIRSF031773">
    <property type="entry name" value="DevC"/>
    <property type="match status" value="1"/>
</dbReference>
<dbReference type="Proteomes" id="UP001196661">
    <property type="component" value="Unassembled WGS sequence"/>
</dbReference>
<evidence type="ECO:0000256" key="4">
    <source>
        <dbReference type="ARBA" id="ARBA00022692"/>
    </source>
</evidence>
<keyword evidence="5 7" id="KW-1133">Transmembrane helix</keyword>
<gene>
    <name evidence="10" type="ORF">IXB28_03110</name>
</gene>
<organism evidence="10 11">
    <name type="scientific">Leptothoe kymatousa TAU-MAC 1615</name>
    <dbReference type="NCBI Taxonomy" id="2364775"/>
    <lineage>
        <taxon>Bacteria</taxon>
        <taxon>Bacillati</taxon>
        <taxon>Cyanobacteriota</taxon>
        <taxon>Cyanophyceae</taxon>
        <taxon>Nodosilineales</taxon>
        <taxon>Cymatolegaceae</taxon>
        <taxon>Leptothoe</taxon>
        <taxon>Leptothoe kymatousa</taxon>
    </lineage>
</organism>
<evidence type="ECO:0000256" key="7">
    <source>
        <dbReference type="SAM" id="Phobius"/>
    </source>
</evidence>
<proteinExistence type="predicted"/>
<sequence length="413" mass="44547">MVSLARKNLLKDLPRFLVAQAGIMFAVSLVTIQTGILKGFTRSTTLLIDSSEADIWVASENIVNFELTEPFPYVQVRQAEEVEGVARAEALTIGSGRWYSDGKLTTLRVFGFDPNGDLFRPGDVSDNSMQALNAPYSALIDRTNMRSFRIDGVGDTARIRQLPVMVVGLTRDTQSLVSSKFVFTSLVNANAYISSGFSAGLTCQLGEGDITCINAFQREPDAANADVADPEPLKADAPVTYVLVKAKPGENLQRLKRRLESELSGTKAFTKNELITSTQAYWQNRTGIGFILGLGAIVGVIVGMVVVAQILYTSVSENLREFGTLKAMGASDWDIYSVILEQSLWMALLGYVPGLLLCWGVGTWTAATQGIVVLITPLSAVGVLGITVVMCVGSAVFAIQKVTRVDPGIVFKA</sequence>
<dbReference type="Pfam" id="PF02687">
    <property type="entry name" value="FtsX"/>
    <property type="match status" value="1"/>
</dbReference>
<evidence type="ECO:0000256" key="6">
    <source>
        <dbReference type="ARBA" id="ARBA00023136"/>
    </source>
</evidence>
<dbReference type="RefSeq" id="WP_215617083.1">
    <property type="nucleotide sequence ID" value="NZ_JADOER010000004.1"/>
</dbReference>
<dbReference type="InterPro" id="IPR005891">
    <property type="entry name" value="DevC"/>
</dbReference>
<evidence type="ECO:0000256" key="2">
    <source>
        <dbReference type="ARBA" id="ARBA00022448"/>
    </source>
</evidence>
<name>A0ABS5Y026_9CYAN</name>
<dbReference type="PANTHER" id="PTHR43738">
    <property type="entry name" value="ABC TRANSPORTER, MEMBRANE PROTEIN"/>
    <property type="match status" value="1"/>
</dbReference>
<keyword evidence="11" id="KW-1185">Reference proteome</keyword>
<feature type="transmembrane region" description="Helical" evidence="7">
    <location>
        <begin position="371"/>
        <end position="399"/>
    </location>
</feature>
<feature type="transmembrane region" description="Helical" evidence="7">
    <location>
        <begin position="288"/>
        <end position="312"/>
    </location>
</feature>
<feature type="domain" description="ABC3 transporter permease C-terminal" evidence="8">
    <location>
        <begin position="296"/>
        <end position="407"/>
    </location>
</feature>
<accession>A0ABS5Y026</accession>
<dbReference type="InterPro" id="IPR025857">
    <property type="entry name" value="MacB_PCD"/>
</dbReference>
<feature type="transmembrane region" description="Helical" evidence="7">
    <location>
        <begin position="344"/>
        <end position="364"/>
    </location>
</feature>
<comment type="caution">
    <text evidence="10">The sequence shown here is derived from an EMBL/GenBank/DDBJ whole genome shotgun (WGS) entry which is preliminary data.</text>
</comment>
<keyword evidence="2" id="KW-0813">Transport</keyword>
<evidence type="ECO:0000313" key="11">
    <source>
        <dbReference type="Proteomes" id="UP001196661"/>
    </source>
</evidence>
<protein>
    <submittedName>
        <fullName evidence="10">ABC transporter permease</fullName>
    </submittedName>
</protein>
<evidence type="ECO:0000256" key="3">
    <source>
        <dbReference type="ARBA" id="ARBA00022475"/>
    </source>
</evidence>
<evidence type="ECO:0000256" key="1">
    <source>
        <dbReference type="ARBA" id="ARBA00004651"/>
    </source>
</evidence>
<keyword evidence="3" id="KW-1003">Cell membrane</keyword>
<dbReference type="EMBL" id="JADOER010000004">
    <property type="protein sequence ID" value="MBT9311184.1"/>
    <property type="molecule type" value="Genomic_DNA"/>
</dbReference>
<comment type="subcellular location">
    <subcellularLocation>
        <location evidence="1">Cell membrane</location>
        <topology evidence="1">Multi-pass membrane protein</topology>
    </subcellularLocation>
</comment>
<evidence type="ECO:0000256" key="5">
    <source>
        <dbReference type="ARBA" id="ARBA00022989"/>
    </source>
</evidence>
<feature type="transmembrane region" description="Helical" evidence="7">
    <location>
        <begin position="16"/>
        <end position="37"/>
    </location>
</feature>
<dbReference type="InterPro" id="IPR003838">
    <property type="entry name" value="ABC3_permease_C"/>
</dbReference>